<name>A0A120G6B5_PSEFL</name>
<reference evidence="2 3" key="1">
    <citation type="submission" date="2015-05" db="EMBL/GenBank/DDBJ databases">
        <title>A genomic and transcriptomic approach to investigate the blue pigment phenotype in Pseudomonas fluorescens.</title>
        <authorList>
            <person name="Andreani N.A."/>
            <person name="Cardazzo B."/>
        </authorList>
    </citation>
    <scope>NUCLEOTIDE SEQUENCE [LARGE SCALE GENOMIC DNA]</scope>
    <source>
        <strain evidence="2 3">Ps_22</strain>
    </source>
</reference>
<protein>
    <submittedName>
        <fullName evidence="2">Uncharacterized protein</fullName>
    </submittedName>
</protein>
<keyword evidence="1" id="KW-0472">Membrane</keyword>
<evidence type="ECO:0000313" key="2">
    <source>
        <dbReference type="EMBL" id="KWV85408.1"/>
    </source>
</evidence>
<sequence>MNDEVSAFCSSRLATTAFSGLMAMFCAAFSTRAIRPVSQVWMLLAVTSPISCR</sequence>
<organism evidence="2 3">
    <name type="scientific">Pseudomonas fluorescens</name>
    <dbReference type="NCBI Taxonomy" id="294"/>
    <lineage>
        <taxon>Bacteria</taxon>
        <taxon>Pseudomonadati</taxon>
        <taxon>Pseudomonadota</taxon>
        <taxon>Gammaproteobacteria</taxon>
        <taxon>Pseudomonadales</taxon>
        <taxon>Pseudomonadaceae</taxon>
        <taxon>Pseudomonas</taxon>
    </lineage>
</organism>
<dbReference type="AlphaFoldDB" id="A0A120G6B5"/>
<evidence type="ECO:0000313" key="3">
    <source>
        <dbReference type="Proteomes" id="UP000061348"/>
    </source>
</evidence>
<keyword evidence="1" id="KW-0812">Transmembrane</keyword>
<dbReference type="Proteomes" id="UP000061348">
    <property type="component" value="Unassembled WGS sequence"/>
</dbReference>
<dbReference type="EMBL" id="LCYA01000132">
    <property type="protein sequence ID" value="KWV85408.1"/>
    <property type="molecule type" value="Genomic_DNA"/>
</dbReference>
<comment type="caution">
    <text evidence="2">The sequence shown here is derived from an EMBL/GenBank/DDBJ whole genome shotgun (WGS) entry which is preliminary data.</text>
</comment>
<gene>
    <name evidence="2" type="ORF">PFLmoz3_04962</name>
</gene>
<evidence type="ECO:0000256" key="1">
    <source>
        <dbReference type="SAM" id="Phobius"/>
    </source>
</evidence>
<proteinExistence type="predicted"/>
<accession>A0A120G6B5</accession>
<feature type="transmembrane region" description="Helical" evidence="1">
    <location>
        <begin position="12"/>
        <end position="34"/>
    </location>
</feature>
<keyword evidence="1" id="KW-1133">Transmembrane helix</keyword>